<proteinExistence type="predicted"/>
<dbReference type="Proteomes" id="UP000663873">
    <property type="component" value="Unassembled WGS sequence"/>
</dbReference>
<dbReference type="AlphaFoldDB" id="A0A820YVU5"/>
<sequence>MLNTDNETKQSEQKHDNKETHIDRIVFNVPYAEKATRQFSKEINKLAKKKRSERIAKSKRLQIYYGESDNNTDEEEVPQITTTSAIQQHIASTKHKIDWNNWLILDNDNHSYGLLVKGSLAITENSPSLNRTTRSIPLLVYPEGIRKRSIQNNTTSQDSK</sequence>
<organism evidence="2 3">
    <name type="scientific">Rotaria socialis</name>
    <dbReference type="NCBI Taxonomy" id="392032"/>
    <lineage>
        <taxon>Eukaryota</taxon>
        <taxon>Metazoa</taxon>
        <taxon>Spiralia</taxon>
        <taxon>Gnathifera</taxon>
        <taxon>Rotifera</taxon>
        <taxon>Eurotatoria</taxon>
        <taxon>Bdelloidea</taxon>
        <taxon>Philodinida</taxon>
        <taxon>Philodinidae</taxon>
        <taxon>Rotaria</taxon>
    </lineage>
</organism>
<name>A0A820YVU5_9BILA</name>
<evidence type="ECO:0000313" key="3">
    <source>
        <dbReference type="Proteomes" id="UP000663873"/>
    </source>
</evidence>
<feature type="region of interest" description="Disordered" evidence="1">
    <location>
        <begin position="1"/>
        <end position="22"/>
    </location>
</feature>
<evidence type="ECO:0000256" key="1">
    <source>
        <dbReference type="SAM" id="MobiDB-lite"/>
    </source>
</evidence>
<comment type="caution">
    <text evidence="2">The sequence shown here is derived from an EMBL/GenBank/DDBJ whole genome shotgun (WGS) entry which is preliminary data.</text>
</comment>
<keyword evidence="3" id="KW-1185">Reference proteome</keyword>
<gene>
    <name evidence="2" type="ORF">UJA718_LOCUS29573</name>
</gene>
<reference evidence="2" key="1">
    <citation type="submission" date="2021-02" db="EMBL/GenBank/DDBJ databases">
        <authorList>
            <person name="Nowell W R."/>
        </authorList>
    </citation>
    <scope>NUCLEOTIDE SEQUENCE</scope>
</reference>
<evidence type="ECO:0000313" key="2">
    <source>
        <dbReference type="EMBL" id="CAF4554515.1"/>
    </source>
</evidence>
<protein>
    <submittedName>
        <fullName evidence="2">Uncharacterized protein</fullName>
    </submittedName>
</protein>
<dbReference type="EMBL" id="CAJOBP010009552">
    <property type="protein sequence ID" value="CAF4554515.1"/>
    <property type="molecule type" value="Genomic_DNA"/>
</dbReference>
<accession>A0A820YVU5</accession>